<sequence>MMQMSEKLQGSFRHDCRKKKENRRFCYGRGKSFAMNVGHEGWQAQVSLLVPHSTPDSPHEKYTAYHCIHPWDFHEDRGCFRLDKRSFILSNINVGSVTVVPQIDRPMDEELVSGLLLDTALMYHTPHADQWLLIAASGKKRHLSLPRTDTWKPTQSPQGKRLALERPQPTIRASPLGLIAPPPSPSYISLSKPSSNSTIFTPRFHPNICSFLHLF</sequence>
<accession>A0A9N7V4Q3</accession>
<proteinExistence type="predicted"/>
<evidence type="ECO:0000313" key="2">
    <source>
        <dbReference type="Proteomes" id="UP001153269"/>
    </source>
</evidence>
<dbReference type="AlphaFoldDB" id="A0A9N7V4Q3"/>
<gene>
    <name evidence="1" type="ORF">PLEPLA_LOCUS30679</name>
</gene>
<evidence type="ECO:0000313" key="1">
    <source>
        <dbReference type="EMBL" id="CAB1442960.1"/>
    </source>
</evidence>
<dbReference type="Proteomes" id="UP001153269">
    <property type="component" value="Unassembled WGS sequence"/>
</dbReference>
<name>A0A9N7V4Q3_PLEPL</name>
<organism evidence="1 2">
    <name type="scientific">Pleuronectes platessa</name>
    <name type="common">European plaice</name>
    <dbReference type="NCBI Taxonomy" id="8262"/>
    <lineage>
        <taxon>Eukaryota</taxon>
        <taxon>Metazoa</taxon>
        <taxon>Chordata</taxon>
        <taxon>Craniata</taxon>
        <taxon>Vertebrata</taxon>
        <taxon>Euteleostomi</taxon>
        <taxon>Actinopterygii</taxon>
        <taxon>Neopterygii</taxon>
        <taxon>Teleostei</taxon>
        <taxon>Neoteleostei</taxon>
        <taxon>Acanthomorphata</taxon>
        <taxon>Carangaria</taxon>
        <taxon>Pleuronectiformes</taxon>
        <taxon>Pleuronectoidei</taxon>
        <taxon>Pleuronectidae</taxon>
        <taxon>Pleuronectes</taxon>
    </lineage>
</organism>
<reference evidence="1" key="1">
    <citation type="submission" date="2020-03" db="EMBL/GenBank/DDBJ databases">
        <authorList>
            <person name="Weist P."/>
        </authorList>
    </citation>
    <scope>NUCLEOTIDE SEQUENCE</scope>
</reference>
<protein>
    <submittedName>
        <fullName evidence="1">Uncharacterized protein</fullName>
    </submittedName>
</protein>
<comment type="caution">
    <text evidence="1">The sequence shown here is derived from an EMBL/GenBank/DDBJ whole genome shotgun (WGS) entry which is preliminary data.</text>
</comment>
<keyword evidence="2" id="KW-1185">Reference proteome</keyword>
<dbReference type="EMBL" id="CADEAL010002968">
    <property type="protein sequence ID" value="CAB1442960.1"/>
    <property type="molecule type" value="Genomic_DNA"/>
</dbReference>